<sequence>MLPTTRFLRFLPGLALASVLALAGVVAAGAATVKTEVGIGIIGPKSPPPPLYELDPVPQDEALAGARQAIIDDNTTGSFLGQHYTLNEVVLTPDQSPVDAARKLADGGVGYLVLNLPADQLLAVADALKGRPVVLFNVGAPDDRLRAADCRANIFHVLPNRGMLTDALAEFLATRKWPNLFLITGPGPGDKLYAEAMRRSAKKFGLKIAADTDWTFGPLAKARADSVVTADALVFTRGTDYDVMVVADEAGDFGDFIAYNTWDPKLVAGTQGLVPTAWHRAQDAWGSAQLQSRFYKTTGRFMRPADYAAWVAVRAVGEAVTRAKSADPKTLADFMLTPKFQIAAFKGVPVSFRTWDHQLRQPVLLAQPMRIVSVSPQQGFLHQKTPLDTLGFDEPENACSLK</sequence>
<dbReference type="PANTHER" id="PTHR30483">
    <property type="entry name" value="LEUCINE-SPECIFIC-BINDING PROTEIN"/>
    <property type="match status" value="1"/>
</dbReference>
<dbReference type="InterPro" id="IPR028081">
    <property type="entry name" value="Leu-bd"/>
</dbReference>
<dbReference type="Pfam" id="PF13458">
    <property type="entry name" value="Peripla_BP_6"/>
    <property type="match status" value="1"/>
</dbReference>
<gene>
    <name evidence="6" type="ORF">QO011_000072</name>
</gene>
<dbReference type="InterPro" id="IPR028082">
    <property type="entry name" value="Peripla_BP_I"/>
</dbReference>
<evidence type="ECO:0000256" key="1">
    <source>
        <dbReference type="ARBA" id="ARBA00010062"/>
    </source>
</evidence>
<comment type="caution">
    <text evidence="6">The sequence shown here is derived from an EMBL/GenBank/DDBJ whole genome shotgun (WGS) entry which is preliminary data.</text>
</comment>
<protein>
    <submittedName>
        <fullName evidence="6">ABC transporter substrate binding protein (PQQ-dependent alcohol dehydrogenase system)</fullName>
    </submittedName>
</protein>
<evidence type="ECO:0000256" key="2">
    <source>
        <dbReference type="ARBA" id="ARBA00022729"/>
    </source>
</evidence>
<keyword evidence="2 4" id="KW-0732">Signal</keyword>
<name>A0ABU0IYI4_9HYPH</name>
<dbReference type="InterPro" id="IPR022478">
    <property type="entry name" value="ABC_transptr_sub-bd_PQQ"/>
</dbReference>
<reference evidence="6 7" key="1">
    <citation type="submission" date="2023-07" db="EMBL/GenBank/DDBJ databases">
        <title>Genomic Encyclopedia of Type Strains, Phase IV (KMG-IV): sequencing the most valuable type-strain genomes for metagenomic binning, comparative biology and taxonomic classification.</title>
        <authorList>
            <person name="Goeker M."/>
        </authorList>
    </citation>
    <scope>NUCLEOTIDE SEQUENCE [LARGE SCALE GENOMIC DNA]</scope>
    <source>
        <strain evidence="6 7">DSM 19619</strain>
    </source>
</reference>
<dbReference type="InterPro" id="IPR051010">
    <property type="entry name" value="BCAA_transport"/>
</dbReference>
<proteinExistence type="inferred from homology"/>
<dbReference type="RefSeq" id="WP_307266272.1">
    <property type="nucleotide sequence ID" value="NZ_JAUSVX010000001.1"/>
</dbReference>
<comment type="similarity">
    <text evidence="1">Belongs to the leucine-binding protein family.</text>
</comment>
<evidence type="ECO:0000313" key="7">
    <source>
        <dbReference type="Proteomes" id="UP001242480"/>
    </source>
</evidence>
<dbReference type="SUPFAM" id="SSF53822">
    <property type="entry name" value="Periplasmic binding protein-like I"/>
    <property type="match status" value="1"/>
</dbReference>
<keyword evidence="3" id="KW-0029">Amino-acid transport</keyword>
<dbReference type="CDD" id="cd06268">
    <property type="entry name" value="PBP1_ABC_transporter_LIVBP-like"/>
    <property type="match status" value="1"/>
</dbReference>
<feature type="signal peptide" evidence="4">
    <location>
        <begin position="1"/>
        <end position="23"/>
    </location>
</feature>
<organism evidence="6 7">
    <name type="scientific">Labrys wisconsinensis</name>
    <dbReference type="NCBI Taxonomy" id="425677"/>
    <lineage>
        <taxon>Bacteria</taxon>
        <taxon>Pseudomonadati</taxon>
        <taxon>Pseudomonadota</taxon>
        <taxon>Alphaproteobacteria</taxon>
        <taxon>Hyphomicrobiales</taxon>
        <taxon>Xanthobacteraceae</taxon>
        <taxon>Labrys</taxon>
    </lineage>
</organism>
<accession>A0ABU0IYI4</accession>
<dbReference type="PANTHER" id="PTHR30483:SF6">
    <property type="entry name" value="PERIPLASMIC BINDING PROTEIN OF ABC TRANSPORTER FOR NATURAL AMINO ACIDS"/>
    <property type="match status" value="1"/>
</dbReference>
<dbReference type="Proteomes" id="UP001242480">
    <property type="component" value="Unassembled WGS sequence"/>
</dbReference>
<evidence type="ECO:0000256" key="3">
    <source>
        <dbReference type="ARBA" id="ARBA00022970"/>
    </source>
</evidence>
<keyword evidence="7" id="KW-1185">Reference proteome</keyword>
<dbReference type="EMBL" id="JAUSVX010000001">
    <property type="protein sequence ID" value="MDQ0467077.1"/>
    <property type="molecule type" value="Genomic_DNA"/>
</dbReference>
<evidence type="ECO:0000259" key="5">
    <source>
        <dbReference type="Pfam" id="PF13458"/>
    </source>
</evidence>
<evidence type="ECO:0000256" key="4">
    <source>
        <dbReference type="SAM" id="SignalP"/>
    </source>
</evidence>
<evidence type="ECO:0000313" key="6">
    <source>
        <dbReference type="EMBL" id="MDQ0467077.1"/>
    </source>
</evidence>
<dbReference type="NCBIfam" id="TIGR03863">
    <property type="entry name" value="PQQ_ABC_bind"/>
    <property type="match status" value="1"/>
</dbReference>
<dbReference type="Gene3D" id="3.40.50.2300">
    <property type="match status" value="2"/>
</dbReference>
<keyword evidence="3" id="KW-0813">Transport</keyword>
<feature type="domain" description="Leucine-binding protein" evidence="5">
    <location>
        <begin position="98"/>
        <end position="367"/>
    </location>
</feature>
<feature type="chain" id="PRO_5046156670" evidence="4">
    <location>
        <begin position="24"/>
        <end position="402"/>
    </location>
</feature>